<dbReference type="PANTHER" id="PTHR31050:SF3">
    <property type="entry name" value="OS08G0412800 PROTEIN"/>
    <property type="match status" value="1"/>
</dbReference>
<keyword evidence="2" id="KW-1185">Reference proteome</keyword>
<organism evidence="1 2">
    <name type="scientific">Artemisia annua</name>
    <name type="common">Sweet wormwood</name>
    <dbReference type="NCBI Taxonomy" id="35608"/>
    <lineage>
        <taxon>Eukaryota</taxon>
        <taxon>Viridiplantae</taxon>
        <taxon>Streptophyta</taxon>
        <taxon>Embryophyta</taxon>
        <taxon>Tracheophyta</taxon>
        <taxon>Spermatophyta</taxon>
        <taxon>Magnoliopsida</taxon>
        <taxon>eudicotyledons</taxon>
        <taxon>Gunneridae</taxon>
        <taxon>Pentapetalae</taxon>
        <taxon>asterids</taxon>
        <taxon>campanulids</taxon>
        <taxon>Asterales</taxon>
        <taxon>Asteraceae</taxon>
        <taxon>Asteroideae</taxon>
        <taxon>Anthemideae</taxon>
        <taxon>Artemisiinae</taxon>
        <taxon>Artemisia</taxon>
    </lineage>
</organism>
<evidence type="ECO:0000313" key="2">
    <source>
        <dbReference type="Proteomes" id="UP000245207"/>
    </source>
</evidence>
<reference evidence="1 2" key="1">
    <citation type="journal article" date="2018" name="Mol. Plant">
        <title>The genome of Artemisia annua provides insight into the evolution of Asteraceae family and artemisinin biosynthesis.</title>
        <authorList>
            <person name="Shen Q."/>
            <person name="Zhang L."/>
            <person name="Liao Z."/>
            <person name="Wang S."/>
            <person name="Yan T."/>
            <person name="Shi P."/>
            <person name="Liu M."/>
            <person name="Fu X."/>
            <person name="Pan Q."/>
            <person name="Wang Y."/>
            <person name="Lv Z."/>
            <person name="Lu X."/>
            <person name="Zhang F."/>
            <person name="Jiang W."/>
            <person name="Ma Y."/>
            <person name="Chen M."/>
            <person name="Hao X."/>
            <person name="Li L."/>
            <person name="Tang Y."/>
            <person name="Lv G."/>
            <person name="Zhou Y."/>
            <person name="Sun X."/>
            <person name="Brodelius P.E."/>
            <person name="Rose J.K.C."/>
            <person name="Tang K."/>
        </authorList>
    </citation>
    <scope>NUCLEOTIDE SEQUENCE [LARGE SCALE GENOMIC DNA]</scope>
    <source>
        <strain evidence="2">cv. Huhao1</strain>
        <tissue evidence="1">Leaf</tissue>
    </source>
</reference>
<dbReference type="Proteomes" id="UP000245207">
    <property type="component" value="Unassembled WGS sequence"/>
</dbReference>
<dbReference type="STRING" id="35608.A0A2U1M9Z8"/>
<name>A0A2U1M9Z8_ARTAN</name>
<dbReference type="EMBL" id="PKPP01005998">
    <property type="protein sequence ID" value="PWA58075.1"/>
    <property type="molecule type" value="Genomic_DNA"/>
</dbReference>
<dbReference type="PANTHER" id="PTHR31050">
    <property type="entry name" value="OS08G0413200 PROTEIN"/>
    <property type="match status" value="1"/>
</dbReference>
<evidence type="ECO:0000313" key="1">
    <source>
        <dbReference type="EMBL" id="PWA58075.1"/>
    </source>
</evidence>
<proteinExistence type="predicted"/>
<dbReference type="AlphaFoldDB" id="A0A2U1M9Z8"/>
<comment type="caution">
    <text evidence="1">The sequence shown here is derived from an EMBL/GenBank/DDBJ whole genome shotgun (WGS) entry which is preliminary data.</text>
</comment>
<dbReference type="OrthoDB" id="647907at2759"/>
<protein>
    <submittedName>
        <fullName evidence="1">Uncharacterized protein</fullName>
    </submittedName>
</protein>
<sequence>MYVTRSFSHYKSFPEALYLPPEGPNSGYLVIQDEESETYSCFGLVKNRYLGELPFPQNKTLTTRYSTGSGEHRRVSYNEVVFIPVLNQPLSSNKYYAIKPHGSHKGEAYACSREEDVTTCCFCTFIHDVKPRPLDTHDVYQQFEIVPKEIMCNGHGKFYAKSLVHDAYPPNFLRRKGWEIYKKTPKCYKLSEANGINVSLRSRLPHFHFTPSTQTSDSVVIGKWYCPFVFIKDGELVDQVEKSIFYEMTLEQRWERVFEQENQHNDGSVVSVRAAFRSEAVFIGESQREATWDERNVVDGAIWFKCFGGDHEREESVGLSLEVFERMRWEEEKVGWVGVGEKRIEMVKREEKYEGIGEWKRFGFYVLVEREAYACSREEDVTTCCFCTFIHDVKPRPLDTHDVYQQFEIVPKEMMCNGHGKFYAKSLVHDAYPPNFLRRKGWEIYTKTPKCYKLSEANGINVSLRSRLPHFHFTPSTQTSDSVVIGKWYCPFVFIKDGELVDQVKKSIFYEMTLEQRWERVFEQENQHNDGSVVSVRAAFRSEAVFIGESQREATWDERNVVDGAIWFKCFGGDHEREESVGLSLEVFERMRWEEEKVGWVGVGEKRIEMVKREEKYEGIGEWKRFGFYVLVERFVLKRMDGSLVLTYDFAHTHQIKSIFE</sequence>
<gene>
    <name evidence="1" type="ORF">CTI12_AA403910</name>
</gene>
<accession>A0A2U1M9Z8</accession>
<dbReference type="Pfam" id="PF06880">
    <property type="entry name" value="DUF1262"/>
    <property type="match status" value="1"/>
</dbReference>
<dbReference type="InterPro" id="IPR010683">
    <property type="entry name" value="DUF1262"/>
</dbReference>